<evidence type="ECO:0000313" key="1">
    <source>
        <dbReference type="EMBL" id="SBT40288.1"/>
    </source>
</evidence>
<dbReference type="OrthoDB" id="9115306at2"/>
<accession>A0A1A8Z8Y2</accession>
<reference evidence="2" key="1">
    <citation type="submission" date="2016-06" db="EMBL/GenBank/DDBJ databases">
        <authorList>
            <person name="Varghese N."/>
            <person name="Submissions Spin"/>
        </authorList>
    </citation>
    <scope>NUCLEOTIDE SEQUENCE [LARGE SCALE GENOMIC DNA]</scope>
    <source>
        <strain evidence="2">DSM 44815</strain>
    </source>
</reference>
<dbReference type="Pfam" id="PF19749">
    <property type="entry name" value="DUF6236"/>
    <property type="match status" value="1"/>
</dbReference>
<evidence type="ECO:0000313" key="2">
    <source>
        <dbReference type="Proteomes" id="UP000199385"/>
    </source>
</evidence>
<dbReference type="RefSeq" id="WP_091658723.1">
    <property type="nucleotide sequence ID" value="NZ_LT594323.1"/>
</dbReference>
<sequence length="407" mass="43040">MSDIALYHPHVDFADEAWLKGAVLYWPKLARMRPGTVAARPDSDTVRQLRDALDCIVDISLRAHGPGTPIKKVDELFFGFLDRHLAELLPRYGLSGRDIDPVAESRGIAGGFRPRDRRLAGVFPGKMSWHLADRLAHEGLLVRLERRADDGGRLPLSHFGLHRDLAAVYLAVLADVVARANRMATVTDLPVTLATSGGWTVDAIAAALLDDGPPAGAAEPEPAQAFAVLALSVAVPGNLADVPVRRVIEARRHLQPQLLAYRAYLDSLAPALAELAAVADPAVRAAHLSALVDREVAQRIDATARQLSKLGLEPVRALLTTQTLVPPAALAMLGGALDLPPVVTGAGAVAATVLGATATMLGGRDQVTAAHPTGYLLGLRAELGAGQVVSAVRAAYRRAAGSRRPGR</sequence>
<protein>
    <submittedName>
        <fullName evidence="1">Uncharacterized protein</fullName>
    </submittedName>
</protein>
<keyword evidence="2" id="KW-1185">Reference proteome</keyword>
<dbReference type="STRING" id="261654.GA0070611_1201"/>
<dbReference type="Proteomes" id="UP000199385">
    <property type="component" value="Chromosome I"/>
</dbReference>
<dbReference type="PATRIC" id="fig|261654.4.peg.1218"/>
<name>A0A1A8Z8Y2_9ACTN</name>
<dbReference type="InterPro" id="IPR046203">
    <property type="entry name" value="DUF6236"/>
</dbReference>
<proteinExistence type="predicted"/>
<organism evidence="1 2">
    <name type="scientific">Micromonospora auratinigra</name>
    <dbReference type="NCBI Taxonomy" id="261654"/>
    <lineage>
        <taxon>Bacteria</taxon>
        <taxon>Bacillati</taxon>
        <taxon>Actinomycetota</taxon>
        <taxon>Actinomycetes</taxon>
        <taxon>Micromonosporales</taxon>
        <taxon>Micromonosporaceae</taxon>
        <taxon>Micromonospora</taxon>
    </lineage>
</organism>
<dbReference type="EMBL" id="LT594323">
    <property type="protein sequence ID" value="SBT40288.1"/>
    <property type="molecule type" value="Genomic_DNA"/>
</dbReference>
<gene>
    <name evidence="1" type="ORF">GA0070611_1201</name>
</gene>
<dbReference type="AlphaFoldDB" id="A0A1A8Z8Y2"/>